<keyword evidence="5" id="KW-0809">Transit peptide</keyword>
<evidence type="ECO:0000256" key="4">
    <source>
        <dbReference type="ARBA" id="ARBA00013566"/>
    </source>
</evidence>
<dbReference type="AlphaFoldDB" id="A0A0L0NJ89"/>
<sequence>MPRAAVHGGLLAAPRRERGFCVSARQRQDAGSAAAAVASEAVRDAPGAAEAGHGLTASPQEVARGQESGEPQQTTRRAKPQDDEPGDDEPGDDEPGGNASDARLEAAPSNLPTPQRARKPKLSVSDLIKTPSEELAPEPKPQGESWQTQKAALKKKFPDGWKPRKRLSPDALAGIRALNAQFPDVYTTQALADKFEVSSEAIRRILKSKWQPSVDEEQERQERWFRRGKQVWEQKAALGVKPPKRWRREGIVRDPAYHEWSRKASEREREWEEDETRRYREGRARSAQGGRRTGK</sequence>
<feature type="compositionally biased region" description="Basic and acidic residues" evidence="6">
    <location>
        <begin position="259"/>
        <end position="284"/>
    </location>
</feature>
<proteinExistence type="inferred from homology"/>
<feature type="region of interest" description="Disordered" evidence="6">
    <location>
        <begin position="259"/>
        <end position="295"/>
    </location>
</feature>
<accession>A0A0L0NJ89</accession>
<dbReference type="PANTHER" id="PTHR13475">
    <property type="entry name" value="NEUGRIN"/>
    <property type="match status" value="1"/>
</dbReference>
<dbReference type="InterPro" id="IPR010487">
    <property type="entry name" value="NGRN/Rrg9"/>
</dbReference>
<dbReference type="GO" id="GO:0005739">
    <property type="term" value="C:mitochondrion"/>
    <property type="evidence" value="ECO:0007669"/>
    <property type="project" value="UniProtKB-SubCell"/>
</dbReference>
<reference evidence="7 8" key="1">
    <citation type="journal article" date="2015" name="BMC Genomics">
        <title>The genome of the truffle-parasite Tolypocladium ophioglossoides and the evolution of antifungal peptaibiotics.</title>
        <authorList>
            <person name="Quandt C.A."/>
            <person name="Bushley K.E."/>
            <person name="Spatafora J.W."/>
        </authorList>
    </citation>
    <scope>NUCLEOTIDE SEQUENCE [LARGE SCALE GENOMIC DNA]</scope>
    <source>
        <strain evidence="7 8">CBS 100239</strain>
    </source>
</reference>
<evidence type="ECO:0000256" key="3">
    <source>
        <dbReference type="ARBA" id="ARBA00010895"/>
    </source>
</evidence>
<dbReference type="Proteomes" id="UP000036947">
    <property type="component" value="Unassembled WGS sequence"/>
</dbReference>
<evidence type="ECO:0000313" key="8">
    <source>
        <dbReference type="Proteomes" id="UP000036947"/>
    </source>
</evidence>
<evidence type="ECO:0000256" key="6">
    <source>
        <dbReference type="SAM" id="MobiDB-lite"/>
    </source>
</evidence>
<comment type="caution">
    <text evidence="7">The sequence shown here is derived from an EMBL/GenBank/DDBJ whole genome shotgun (WGS) entry which is preliminary data.</text>
</comment>
<comment type="subcellular location">
    <subcellularLocation>
        <location evidence="2">Mitochondrion</location>
    </subcellularLocation>
</comment>
<feature type="compositionally biased region" description="Acidic residues" evidence="6">
    <location>
        <begin position="83"/>
        <end position="95"/>
    </location>
</feature>
<dbReference type="PANTHER" id="PTHR13475:SF3">
    <property type="entry name" value="NEUGRIN"/>
    <property type="match status" value="1"/>
</dbReference>
<protein>
    <recommendedName>
        <fullName evidence="4">Required for respiratory growth protein 9, mitochondrial</fullName>
    </recommendedName>
</protein>
<comment type="function">
    <text evidence="1">Required for respiratory activity and maintenance and expression of the mitochondrial genome.</text>
</comment>
<comment type="similarity">
    <text evidence="3">Belongs to the RRG9 family.</text>
</comment>
<organism evidence="7 8">
    <name type="scientific">Tolypocladium ophioglossoides (strain CBS 100239)</name>
    <name type="common">Snaketongue truffleclub</name>
    <name type="synonym">Elaphocordyceps ophioglossoides</name>
    <dbReference type="NCBI Taxonomy" id="1163406"/>
    <lineage>
        <taxon>Eukaryota</taxon>
        <taxon>Fungi</taxon>
        <taxon>Dikarya</taxon>
        <taxon>Ascomycota</taxon>
        <taxon>Pezizomycotina</taxon>
        <taxon>Sordariomycetes</taxon>
        <taxon>Hypocreomycetidae</taxon>
        <taxon>Hypocreales</taxon>
        <taxon>Ophiocordycipitaceae</taxon>
        <taxon>Tolypocladium</taxon>
    </lineage>
</organism>
<dbReference type="STRING" id="1163406.A0A0L0NJ89"/>
<evidence type="ECO:0000313" key="7">
    <source>
        <dbReference type="EMBL" id="KND94094.1"/>
    </source>
</evidence>
<evidence type="ECO:0000256" key="5">
    <source>
        <dbReference type="ARBA" id="ARBA00022946"/>
    </source>
</evidence>
<feature type="compositionally biased region" description="Low complexity" evidence="6">
    <location>
        <begin position="23"/>
        <end position="40"/>
    </location>
</feature>
<dbReference type="OrthoDB" id="5578174at2759"/>
<name>A0A0L0NJ89_TOLOC</name>
<evidence type="ECO:0000256" key="1">
    <source>
        <dbReference type="ARBA" id="ARBA00003548"/>
    </source>
</evidence>
<keyword evidence="8" id="KW-1185">Reference proteome</keyword>
<evidence type="ECO:0000256" key="2">
    <source>
        <dbReference type="ARBA" id="ARBA00004173"/>
    </source>
</evidence>
<dbReference type="Pfam" id="PF06413">
    <property type="entry name" value="Neugrin"/>
    <property type="match status" value="1"/>
</dbReference>
<dbReference type="EMBL" id="LFRF01000002">
    <property type="protein sequence ID" value="KND94094.1"/>
    <property type="molecule type" value="Genomic_DNA"/>
</dbReference>
<gene>
    <name evidence="7" type="ORF">TOPH_00961</name>
</gene>
<dbReference type="GO" id="GO:0005634">
    <property type="term" value="C:nucleus"/>
    <property type="evidence" value="ECO:0007669"/>
    <property type="project" value="TreeGrafter"/>
</dbReference>
<feature type="region of interest" description="Disordered" evidence="6">
    <location>
        <begin position="23"/>
        <end position="165"/>
    </location>
</feature>